<dbReference type="RefSeq" id="WP_093070938.1">
    <property type="nucleotide sequence ID" value="NZ_FNQP01000038.1"/>
</dbReference>
<proteinExistence type="predicted"/>
<dbReference type="EMBL" id="FNQP01000038">
    <property type="protein sequence ID" value="SEB11764.1"/>
    <property type="molecule type" value="Genomic_DNA"/>
</dbReference>
<evidence type="ECO:0000313" key="1">
    <source>
        <dbReference type="EMBL" id="SEB11764.1"/>
    </source>
</evidence>
<accession>A0A1H4GQE3</accession>
<gene>
    <name evidence="1" type="ORF">SAMN05660964_03640</name>
</gene>
<evidence type="ECO:0000313" key="2">
    <source>
        <dbReference type="Proteomes" id="UP000199397"/>
    </source>
</evidence>
<dbReference type="AlphaFoldDB" id="A0A1H4GQE3"/>
<dbReference type="Proteomes" id="UP000199397">
    <property type="component" value="Unassembled WGS sequence"/>
</dbReference>
<protein>
    <recommendedName>
        <fullName evidence="3">Tetratricopeptide repeat-containing protein</fullName>
    </recommendedName>
</protein>
<dbReference type="OrthoDB" id="7359089at2"/>
<dbReference type="Gene3D" id="1.25.40.10">
    <property type="entry name" value="Tetratricopeptide repeat domain"/>
    <property type="match status" value="1"/>
</dbReference>
<reference evidence="1 2" key="1">
    <citation type="submission" date="2016-10" db="EMBL/GenBank/DDBJ databases">
        <authorList>
            <person name="de Groot N.N."/>
        </authorList>
    </citation>
    <scope>NUCLEOTIDE SEQUENCE [LARGE SCALE GENOMIC DNA]</scope>
    <source>
        <strain evidence="1 2">DSM 21228</strain>
    </source>
</reference>
<name>A0A1H4GQE3_9GAMM</name>
<sequence>MNVTTLMQERVIFGKDIPAPINALLQAAAGSTDNFAHAETLLLQAQREAPEQLPVYTALYKLYFYNGHTSKAEDIVFQSLHKAAKQGGFHYDWSKVEAAADWAEPDSPGRAYLYSLKALAFIRLRQDNLKGASGILDHLRRLDPTDVIGADVVRALAVSLEEESA</sequence>
<dbReference type="STRING" id="525918.SAMN05660964_03640"/>
<dbReference type="InterPro" id="IPR011990">
    <property type="entry name" value="TPR-like_helical_dom_sf"/>
</dbReference>
<evidence type="ECO:0008006" key="3">
    <source>
        <dbReference type="Google" id="ProtNLM"/>
    </source>
</evidence>
<organism evidence="1 2">
    <name type="scientific">Thiothrix caldifontis</name>
    <dbReference type="NCBI Taxonomy" id="525918"/>
    <lineage>
        <taxon>Bacteria</taxon>
        <taxon>Pseudomonadati</taxon>
        <taxon>Pseudomonadota</taxon>
        <taxon>Gammaproteobacteria</taxon>
        <taxon>Thiotrichales</taxon>
        <taxon>Thiotrichaceae</taxon>
        <taxon>Thiothrix</taxon>
    </lineage>
</organism>
<keyword evidence="2" id="KW-1185">Reference proteome</keyword>